<dbReference type="PANTHER" id="PTHR47139:SF3">
    <property type="entry name" value="SI:CH73-361P23.3"/>
    <property type="match status" value="1"/>
</dbReference>
<dbReference type="SMART" id="SM00208">
    <property type="entry name" value="TNFR"/>
    <property type="match status" value="1"/>
</dbReference>
<feature type="repeat" description="TNFR-Cys" evidence="9">
    <location>
        <begin position="41"/>
        <end position="83"/>
    </location>
</feature>
<comment type="subcellular location">
    <subcellularLocation>
        <location evidence="1">Membrane</location>
    </subcellularLocation>
</comment>
<reference evidence="15" key="1">
    <citation type="submission" date="2025-08" db="UniProtKB">
        <authorList>
            <consortium name="RefSeq"/>
        </authorList>
    </citation>
    <scope>IDENTIFICATION</scope>
</reference>
<feature type="signal peptide" evidence="12">
    <location>
        <begin position="1"/>
        <end position="18"/>
    </location>
</feature>
<name>A0A9Y4KDV2_9TELE</name>
<dbReference type="Pfam" id="PF00020">
    <property type="entry name" value="TNFR_c6"/>
    <property type="match status" value="1"/>
</dbReference>
<dbReference type="Gene3D" id="2.10.50.10">
    <property type="entry name" value="Tumor Necrosis Factor Receptor, subunit A, domain 2"/>
    <property type="match status" value="1"/>
</dbReference>
<evidence type="ECO:0000256" key="10">
    <source>
        <dbReference type="SAM" id="MobiDB-lite"/>
    </source>
</evidence>
<dbReference type="PROSITE" id="PS50050">
    <property type="entry name" value="TNFR_NGFR_2"/>
    <property type="match status" value="1"/>
</dbReference>
<evidence type="ECO:0000313" key="15">
    <source>
        <dbReference type="RefSeq" id="XP_008287196.1"/>
    </source>
</evidence>
<accession>A0A9Y4KDV2</accession>
<dbReference type="GO" id="GO:0004888">
    <property type="term" value="F:transmembrane signaling receptor activity"/>
    <property type="evidence" value="ECO:0007669"/>
    <property type="project" value="UniProtKB-ARBA"/>
</dbReference>
<keyword evidence="8" id="KW-0325">Glycoprotein</keyword>
<dbReference type="PANTHER" id="PTHR47139">
    <property type="entry name" value="TUMOR NECROSIS FACTOR RECEPTOR SUPERFAMILY MEMBER 9"/>
    <property type="match status" value="1"/>
</dbReference>
<dbReference type="GO" id="GO:0006915">
    <property type="term" value="P:apoptotic process"/>
    <property type="evidence" value="ECO:0007669"/>
    <property type="project" value="UniProtKB-KW"/>
</dbReference>
<keyword evidence="3 12" id="KW-0732">Signal</keyword>
<evidence type="ECO:0000256" key="1">
    <source>
        <dbReference type="ARBA" id="ARBA00004370"/>
    </source>
</evidence>
<keyword evidence="5 11" id="KW-0472">Membrane</keyword>
<evidence type="ECO:0000256" key="12">
    <source>
        <dbReference type="SAM" id="SignalP"/>
    </source>
</evidence>
<dbReference type="SUPFAM" id="SSF57586">
    <property type="entry name" value="TNF receptor-like"/>
    <property type="match status" value="1"/>
</dbReference>
<proteinExistence type="predicted"/>
<dbReference type="InterPro" id="IPR001368">
    <property type="entry name" value="TNFR/NGFR_Cys_rich_reg"/>
</dbReference>
<evidence type="ECO:0000313" key="14">
    <source>
        <dbReference type="Proteomes" id="UP000694891"/>
    </source>
</evidence>
<feature type="domain" description="TNFR-Cys" evidence="13">
    <location>
        <begin position="41"/>
        <end position="83"/>
    </location>
</feature>
<gene>
    <name evidence="15" type="primary">si:ch73-361p23.3</name>
</gene>
<evidence type="ECO:0000259" key="13">
    <source>
        <dbReference type="PROSITE" id="PS50050"/>
    </source>
</evidence>
<evidence type="ECO:0000256" key="6">
    <source>
        <dbReference type="ARBA" id="ARBA00023157"/>
    </source>
</evidence>
<dbReference type="RefSeq" id="XP_008287196.1">
    <property type="nucleotide sequence ID" value="XM_008288974.1"/>
</dbReference>
<dbReference type="GeneID" id="103362581"/>
<sequence>MTLLKVFLLFWMFNEVILESDARIPCPKGHKVSQHGNTCVSCNPGSYMDKENDSKYCNPCTPCYQNSGSRVEQECTKVSDTKCECREGFVPLEDDRSICKCKNGFELKQGVCSECEEGHFSPSPNTPCKKWKEYGHCVLVFQHSPHALSVLLLTASSFVFHSSCKSTGVKTKGTKTSDVTCNDVVKSNSATAPPHTSKNFYSLLSSTTQRPPEGAQTLQMQTAVAAIITAASPPAALTGKALPPNPSSAGSHIGIALLMVGIIGLLVLTVMTCKLHITPCWQKKTTVPKQDSLCGRPVEESGDDSSSSLKLNPGEP</sequence>
<dbReference type="AlphaFoldDB" id="A0A9Y4KDV2"/>
<dbReference type="GO" id="GO:0042127">
    <property type="term" value="P:regulation of cell population proliferation"/>
    <property type="evidence" value="ECO:0007669"/>
    <property type="project" value="TreeGrafter"/>
</dbReference>
<feature type="region of interest" description="Disordered" evidence="10">
    <location>
        <begin position="288"/>
        <end position="316"/>
    </location>
</feature>
<dbReference type="FunFam" id="2.10.50.10:FF:000004">
    <property type="entry name" value="Tumor necrosis factor receptor superfamily member 6"/>
    <property type="match status" value="1"/>
</dbReference>
<evidence type="ECO:0000256" key="7">
    <source>
        <dbReference type="ARBA" id="ARBA00023170"/>
    </source>
</evidence>
<evidence type="ECO:0000256" key="11">
    <source>
        <dbReference type="SAM" id="Phobius"/>
    </source>
</evidence>
<feature type="chain" id="PRO_5041229127" evidence="12">
    <location>
        <begin position="19"/>
        <end position="316"/>
    </location>
</feature>
<keyword evidence="6 9" id="KW-1015">Disulfide bond</keyword>
<keyword evidence="4" id="KW-0677">Repeat</keyword>
<feature type="disulfide bond" evidence="9">
    <location>
        <begin position="42"/>
        <end position="57"/>
    </location>
</feature>
<evidence type="ECO:0000256" key="8">
    <source>
        <dbReference type="ARBA" id="ARBA00023180"/>
    </source>
</evidence>
<protein>
    <submittedName>
        <fullName evidence="15">Tumor necrosis factor receptor superfamily member 4 isoform X1</fullName>
    </submittedName>
</protein>
<evidence type="ECO:0000256" key="9">
    <source>
        <dbReference type="PROSITE-ProRule" id="PRU00206"/>
    </source>
</evidence>
<keyword evidence="11" id="KW-1133">Transmembrane helix</keyword>
<keyword evidence="14" id="KW-1185">Reference proteome</keyword>
<dbReference type="GO" id="GO:0016020">
    <property type="term" value="C:membrane"/>
    <property type="evidence" value="ECO:0007669"/>
    <property type="project" value="UniProtKB-SubCell"/>
</dbReference>
<keyword evidence="11" id="KW-0812">Transmembrane</keyword>
<evidence type="ECO:0000256" key="4">
    <source>
        <dbReference type="ARBA" id="ARBA00022737"/>
    </source>
</evidence>
<evidence type="ECO:0000256" key="2">
    <source>
        <dbReference type="ARBA" id="ARBA00022703"/>
    </source>
</evidence>
<keyword evidence="2" id="KW-0053">Apoptosis</keyword>
<feature type="transmembrane region" description="Helical" evidence="11">
    <location>
        <begin position="253"/>
        <end position="273"/>
    </location>
</feature>
<organism evidence="14 15">
    <name type="scientific">Stegastes partitus</name>
    <name type="common">bicolor damselfish</name>
    <dbReference type="NCBI Taxonomy" id="144197"/>
    <lineage>
        <taxon>Eukaryota</taxon>
        <taxon>Metazoa</taxon>
        <taxon>Chordata</taxon>
        <taxon>Craniata</taxon>
        <taxon>Vertebrata</taxon>
        <taxon>Euteleostomi</taxon>
        <taxon>Actinopterygii</taxon>
        <taxon>Neopterygii</taxon>
        <taxon>Teleostei</taxon>
        <taxon>Neoteleostei</taxon>
        <taxon>Acanthomorphata</taxon>
        <taxon>Ovalentaria</taxon>
        <taxon>Pomacentridae</taxon>
        <taxon>Stegastes</taxon>
    </lineage>
</organism>
<comment type="caution">
    <text evidence="9">Lacks conserved residue(s) required for the propagation of feature annotation.</text>
</comment>
<keyword evidence="7 15" id="KW-0675">Receptor</keyword>
<evidence type="ECO:0000256" key="5">
    <source>
        <dbReference type="ARBA" id="ARBA00023136"/>
    </source>
</evidence>
<dbReference type="Proteomes" id="UP000694891">
    <property type="component" value="Unplaced"/>
</dbReference>
<evidence type="ECO:0000256" key="3">
    <source>
        <dbReference type="ARBA" id="ARBA00022729"/>
    </source>
</evidence>